<reference evidence="1 2" key="1">
    <citation type="submission" date="2015-09" db="EMBL/GenBank/DDBJ databases">
        <title>Sorangium comparison.</title>
        <authorList>
            <person name="Zaburannyi N."/>
            <person name="Bunk B."/>
            <person name="Overmann J."/>
            <person name="Mueller R."/>
        </authorList>
    </citation>
    <scope>NUCLEOTIDE SEQUENCE [LARGE SCALE GENOMIC DNA]</scope>
    <source>
        <strain evidence="1 2">So ce836</strain>
    </source>
</reference>
<organism evidence="1 2">
    <name type="scientific">Sorangium cellulosum</name>
    <name type="common">Polyangium cellulosum</name>
    <dbReference type="NCBI Taxonomy" id="56"/>
    <lineage>
        <taxon>Bacteria</taxon>
        <taxon>Pseudomonadati</taxon>
        <taxon>Myxococcota</taxon>
        <taxon>Polyangia</taxon>
        <taxon>Polyangiales</taxon>
        <taxon>Polyangiaceae</taxon>
        <taxon>Sorangium</taxon>
    </lineage>
</organism>
<evidence type="ECO:0000313" key="1">
    <source>
        <dbReference type="EMBL" id="AUX29226.1"/>
    </source>
</evidence>
<evidence type="ECO:0000313" key="2">
    <source>
        <dbReference type="Proteomes" id="UP000295497"/>
    </source>
</evidence>
<dbReference type="EMBL" id="CP012672">
    <property type="protein sequence ID" value="AUX29226.1"/>
    <property type="molecule type" value="Genomic_DNA"/>
</dbReference>
<accession>A0A4P2QHY5</accession>
<protein>
    <submittedName>
        <fullName evidence="1">Uncharacterized protein</fullName>
    </submittedName>
</protein>
<gene>
    <name evidence="1" type="ORF">SOCE836_013140</name>
</gene>
<dbReference type="AlphaFoldDB" id="A0A4P2QHY5"/>
<dbReference type="Proteomes" id="UP000295497">
    <property type="component" value="Chromosome"/>
</dbReference>
<sequence>MRGAERRSTARERRMRTRCCVQVSGLGRAARADGMGSDRGAVRATLARMTAVALAPAARAPMTAVALAPAARAPMTAVALAPAARAPMTAVAPARAARVVISGEQ</sequence>
<name>A0A4P2QHY5_SORCE</name>
<proteinExistence type="predicted"/>